<feature type="compositionally biased region" description="Basic and acidic residues" evidence="1">
    <location>
        <begin position="96"/>
        <end position="117"/>
    </location>
</feature>
<feature type="compositionally biased region" description="Polar residues" evidence="1">
    <location>
        <begin position="24"/>
        <end position="38"/>
    </location>
</feature>
<name>A0A5D3E1W7_CUCMM</name>
<feature type="compositionally biased region" description="Basic and acidic residues" evidence="1">
    <location>
        <begin position="39"/>
        <end position="50"/>
    </location>
</feature>
<feature type="compositionally biased region" description="Acidic residues" evidence="1">
    <location>
        <begin position="413"/>
        <end position="426"/>
    </location>
</feature>
<sequence>MKKGRGEIKTRTSDRLRAAGITGSRKSLPTGFQNLSSSSEEKISWQKVPGAKERVQELQNRVRTETKKEEATVQKKQRIKSLVSRKRVYRGKGKKQKEVEGKVKAVKKEEKAREDRRRKGKAPMNPEKSELQSMCKLVVKGLRCHEIPDINHEDIKGGGRLKRVYFENLKTVTRQYLNVMFNISTARTDDDRIKMAKLYFLESFLIPKQECLSVDWDHIIMVDDDEVFDEYPWGRVAFELLVDFMNKTVCSKGQTVPRIINWAADTQPKWKDLKQKVFDSPTLEVSPMLATPDEVGMPFFAPFNETEKDILKEAEDELRKNKNSDHIASVSLNRGMPSTSEINVLRKMVEKIEISQQRMETSVEGLLEFLKSVELKMNNRFEELVQKMNGIMEATKRHEFMGARAFEEHLDKVEEDQEEDDVEDLNLDTSNRTVLGKRDDDEDKDGKGLMDESQGESSRGHDGGQSKVAKSETPPRAGDKESSQYKAPEETDEEINRLIRSIDESVIYDEIKKKEQRRRTGQCSLNSTPRMLRNVQPAFGKIKHRPQMAKIIGKMPSNDRVSNMAKNTAAARVVLKHLNNTKEGLGMKRSNAKEYREVTPVSTGIWIDALRGKVVEPRKDKENSSSEWPSFDLHLSQA</sequence>
<evidence type="ECO:0000259" key="2">
    <source>
        <dbReference type="Pfam" id="PF09331"/>
    </source>
</evidence>
<dbReference type="InterPro" id="IPR015410">
    <property type="entry name" value="DUF1985"/>
</dbReference>
<feature type="domain" description="DUF1985" evidence="2">
    <location>
        <begin position="139"/>
        <end position="242"/>
    </location>
</feature>
<dbReference type="Proteomes" id="UP000321947">
    <property type="component" value="Unassembled WGS sequence"/>
</dbReference>
<feature type="region of interest" description="Disordered" evidence="1">
    <location>
        <begin position="617"/>
        <end position="638"/>
    </location>
</feature>
<feature type="compositionally biased region" description="Basic residues" evidence="1">
    <location>
        <begin position="86"/>
        <end position="95"/>
    </location>
</feature>
<accession>A0A5D3E1W7</accession>
<feature type="compositionally biased region" description="Basic and acidic residues" evidence="1">
    <location>
        <begin position="1"/>
        <end position="17"/>
    </location>
</feature>
<reference evidence="3 4" key="1">
    <citation type="submission" date="2019-08" db="EMBL/GenBank/DDBJ databases">
        <title>Draft genome sequences of two oriental melons (Cucumis melo L. var makuwa).</title>
        <authorList>
            <person name="Kwon S.-Y."/>
        </authorList>
    </citation>
    <scope>NUCLEOTIDE SEQUENCE [LARGE SCALE GENOMIC DNA]</scope>
    <source>
        <strain evidence="4">cv. Chang Bougi</strain>
        <tissue evidence="3">Leaf</tissue>
    </source>
</reference>
<feature type="region of interest" description="Disordered" evidence="1">
    <location>
        <begin position="413"/>
        <end position="493"/>
    </location>
</feature>
<dbReference type="EMBL" id="SSTD01001237">
    <property type="protein sequence ID" value="TYK29864.1"/>
    <property type="molecule type" value="Genomic_DNA"/>
</dbReference>
<organism evidence="3 4">
    <name type="scientific">Cucumis melo var. makuwa</name>
    <name type="common">Oriental melon</name>
    <dbReference type="NCBI Taxonomy" id="1194695"/>
    <lineage>
        <taxon>Eukaryota</taxon>
        <taxon>Viridiplantae</taxon>
        <taxon>Streptophyta</taxon>
        <taxon>Embryophyta</taxon>
        <taxon>Tracheophyta</taxon>
        <taxon>Spermatophyta</taxon>
        <taxon>Magnoliopsida</taxon>
        <taxon>eudicotyledons</taxon>
        <taxon>Gunneridae</taxon>
        <taxon>Pentapetalae</taxon>
        <taxon>rosids</taxon>
        <taxon>fabids</taxon>
        <taxon>Cucurbitales</taxon>
        <taxon>Cucurbitaceae</taxon>
        <taxon>Benincaseae</taxon>
        <taxon>Cucumis</taxon>
    </lineage>
</organism>
<dbReference type="AlphaFoldDB" id="A0A5D3E1W7"/>
<proteinExistence type="predicted"/>
<evidence type="ECO:0000313" key="3">
    <source>
        <dbReference type="EMBL" id="TYK29864.1"/>
    </source>
</evidence>
<gene>
    <name evidence="3" type="ORF">E5676_scaffold208G001110</name>
</gene>
<dbReference type="PANTHER" id="PTHR48449">
    <property type="entry name" value="DUF1985 DOMAIN-CONTAINING PROTEIN"/>
    <property type="match status" value="1"/>
</dbReference>
<comment type="caution">
    <text evidence="3">The sequence shown here is derived from an EMBL/GenBank/DDBJ whole genome shotgun (WGS) entry which is preliminary data.</text>
</comment>
<evidence type="ECO:0000313" key="4">
    <source>
        <dbReference type="Proteomes" id="UP000321947"/>
    </source>
</evidence>
<dbReference type="PANTHER" id="PTHR48449:SF1">
    <property type="entry name" value="DUF1985 DOMAIN-CONTAINING PROTEIN"/>
    <property type="match status" value="1"/>
</dbReference>
<protein>
    <submittedName>
        <fullName evidence="3">Protein Ycf2-like</fullName>
    </submittedName>
</protein>
<feature type="region of interest" description="Disordered" evidence="1">
    <location>
        <begin position="1"/>
        <end position="50"/>
    </location>
</feature>
<feature type="region of interest" description="Disordered" evidence="1">
    <location>
        <begin position="86"/>
        <end position="128"/>
    </location>
</feature>
<feature type="compositionally biased region" description="Basic and acidic residues" evidence="1">
    <location>
        <begin position="436"/>
        <end position="450"/>
    </location>
</feature>
<feature type="compositionally biased region" description="Basic and acidic residues" evidence="1">
    <location>
        <begin position="477"/>
        <end position="493"/>
    </location>
</feature>
<evidence type="ECO:0000256" key="1">
    <source>
        <dbReference type="SAM" id="MobiDB-lite"/>
    </source>
</evidence>
<dbReference type="Pfam" id="PF09331">
    <property type="entry name" value="DUF1985"/>
    <property type="match status" value="1"/>
</dbReference>